<keyword evidence="3" id="KW-1185">Reference proteome</keyword>
<reference evidence="2 3" key="1">
    <citation type="journal article" date="2023" name="Sci. Data">
        <title>Genome assembly of the Korean intertidal mud-creeper Batillaria attramentaria.</title>
        <authorList>
            <person name="Patra A.K."/>
            <person name="Ho P.T."/>
            <person name="Jun S."/>
            <person name="Lee S.J."/>
            <person name="Kim Y."/>
            <person name="Won Y.J."/>
        </authorList>
    </citation>
    <scope>NUCLEOTIDE SEQUENCE [LARGE SCALE GENOMIC DNA]</scope>
    <source>
        <strain evidence="2">Wonlab-2016</strain>
    </source>
</reference>
<name>A0ABD0JS02_9CAEN</name>
<dbReference type="AlphaFoldDB" id="A0ABD0JS02"/>
<dbReference type="EMBL" id="JACVVK020000344">
    <property type="protein sequence ID" value="KAK7477657.1"/>
    <property type="molecule type" value="Genomic_DNA"/>
</dbReference>
<feature type="region of interest" description="Disordered" evidence="1">
    <location>
        <begin position="1"/>
        <end position="57"/>
    </location>
</feature>
<evidence type="ECO:0000313" key="2">
    <source>
        <dbReference type="EMBL" id="KAK7477657.1"/>
    </source>
</evidence>
<evidence type="ECO:0000256" key="1">
    <source>
        <dbReference type="SAM" id="MobiDB-lite"/>
    </source>
</evidence>
<organism evidence="2 3">
    <name type="scientific">Batillaria attramentaria</name>
    <dbReference type="NCBI Taxonomy" id="370345"/>
    <lineage>
        <taxon>Eukaryota</taxon>
        <taxon>Metazoa</taxon>
        <taxon>Spiralia</taxon>
        <taxon>Lophotrochozoa</taxon>
        <taxon>Mollusca</taxon>
        <taxon>Gastropoda</taxon>
        <taxon>Caenogastropoda</taxon>
        <taxon>Sorbeoconcha</taxon>
        <taxon>Cerithioidea</taxon>
        <taxon>Batillariidae</taxon>
        <taxon>Batillaria</taxon>
    </lineage>
</organism>
<sequence>MTTNTENRTRTDCTALTDKPPKQQQQVASFFLHNDSDNLPRPTPLHTTPPTDDDLASVGDRERCEVKRLLLLWGPCKGCGIACGGEG</sequence>
<protein>
    <submittedName>
        <fullName evidence="2">Uncharacterized protein</fullName>
    </submittedName>
</protein>
<proteinExistence type="predicted"/>
<evidence type="ECO:0000313" key="3">
    <source>
        <dbReference type="Proteomes" id="UP001519460"/>
    </source>
</evidence>
<dbReference type="Proteomes" id="UP001519460">
    <property type="component" value="Unassembled WGS sequence"/>
</dbReference>
<accession>A0ABD0JS02</accession>
<comment type="caution">
    <text evidence="2">The sequence shown here is derived from an EMBL/GenBank/DDBJ whole genome shotgun (WGS) entry which is preliminary data.</text>
</comment>
<gene>
    <name evidence="2" type="ORF">BaRGS_00031135</name>
</gene>